<accession>A0A848CJP5</accession>
<gene>
    <name evidence="2" type="ORF">HF855_02145</name>
</gene>
<feature type="transmembrane region" description="Helical" evidence="1">
    <location>
        <begin position="111"/>
        <end position="138"/>
    </location>
</feature>
<feature type="transmembrane region" description="Helical" evidence="1">
    <location>
        <begin position="12"/>
        <end position="34"/>
    </location>
</feature>
<comment type="caution">
    <text evidence="2">The sequence shown here is derived from an EMBL/GenBank/DDBJ whole genome shotgun (WGS) entry which is preliminary data.</text>
</comment>
<dbReference type="Proteomes" id="UP000580130">
    <property type="component" value="Unassembled WGS sequence"/>
</dbReference>
<feature type="transmembrane region" description="Helical" evidence="1">
    <location>
        <begin position="83"/>
        <end position="105"/>
    </location>
</feature>
<dbReference type="AlphaFoldDB" id="A0A848CJP5"/>
<keyword evidence="1" id="KW-0812">Transmembrane</keyword>
<name>A0A848CJP5_9FIRM</name>
<feature type="transmembrane region" description="Helical" evidence="1">
    <location>
        <begin position="150"/>
        <end position="172"/>
    </location>
</feature>
<reference evidence="2 3" key="1">
    <citation type="submission" date="2020-04" db="EMBL/GenBank/DDBJ databases">
        <authorList>
            <person name="Hitch T.C.A."/>
            <person name="Wylensek D."/>
            <person name="Clavel T."/>
        </authorList>
    </citation>
    <scope>NUCLEOTIDE SEQUENCE [LARGE SCALE GENOMIC DNA]</scope>
    <source>
        <strain evidence="2 3">BSM-383-APC-5F</strain>
    </source>
</reference>
<dbReference type="EMBL" id="JABAFX010000003">
    <property type="protein sequence ID" value="NME56250.1"/>
    <property type="molecule type" value="Genomic_DNA"/>
</dbReference>
<proteinExistence type="predicted"/>
<evidence type="ECO:0000313" key="3">
    <source>
        <dbReference type="Proteomes" id="UP000580130"/>
    </source>
</evidence>
<evidence type="ECO:0000256" key="1">
    <source>
        <dbReference type="SAM" id="Phobius"/>
    </source>
</evidence>
<organism evidence="2 3">
    <name type="scientific">Dorea formicigenerans</name>
    <dbReference type="NCBI Taxonomy" id="39486"/>
    <lineage>
        <taxon>Bacteria</taxon>
        <taxon>Bacillati</taxon>
        <taxon>Bacillota</taxon>
        <taxon>Clostridia</taxon>
        <taxon>Lachnospirales</taxon>
        <taxon>Lachnospiraceae</taxon>
        <taxon>Dorea</taxon>
    </lineage>
</organism>
<keyword evidence="1" id="KW-1133">Transmembrane helix</keyword>
<keyword evidence="1" id="KW-0472">Membrane</keyword>
<evidence type="ECO:0000313" key="2">
    <source>
        <dbReference type="EMBL" id="NME56250.1"/>
    </source>
</evidence>
<sequence>MKIQRRQRYPILIYMLGFFLGIIYLNVASTRYVVDVGIWSEWFRRQYLGYDLKSFDYMWYVAQIRLLPAGGLAILGGTKFRKIAAYLFLLWAGLASGMILTSALLMLGVKGLILCVISMLPHFLCYIPAYAMLLLYLFRYPVSEWNSTKTLSFVLFLTMGIALECLVNPVLLKMFLRTL</sequence>
<dbReference type="RefSeq" id="WP_168933055.1">
    <property type="nucleotide sequence ID" value="NZ_JABAFX010000003.1"/>
</dbReference>
<feature type="transmembrane region" description="Helical" evidence="1">
    <location>
        <begin position="57"/>
        <end position="76"/>
    </location>
</feature>
<protein>
    <submittedName>
        <fullName evidence="2">Stage II sporulation protein M</fullName>
    </submittedName>
</protein>